<evidence type="ECO:0000313" key="2">
    <source>
        <dbReference type="Proteomes" id="UP000184608"/>
    </source>
</evidence>
<keyword evidence="2" id="KW-1185">Reference proteome</keyword>
<proteinExistence type="predicted"/>
<dbReference type="STRING" id="1216006.VA7868_02314"/>
<accession>A0A1M5Z590</accession>
<dbReference type="EMBL" id="FQXZ01000022">
    <property type="protein sequence ID" value="SHI19437.1"/>
    <property type="molecule type" value="Genomic_DNA"/>
</dbReference>
<reference evidence="1 2" key="1">
    <citation type="submission" date="2016-11" db="EMBL/GenBank/DDBJ databases">
        <authorList>
            <person name="Jaros S."/>
            <person name="Januszkiewicz K."/>
            <person name="Wedrychowicz H."/>
        </authorList>
    </citation>
    <scope>NUCLEOTIDE SEQUENCE [LARGE SCALE GENOMIC DNA]</scope>
    <source>
        <strain evidence="1 2">CECT 7868</strain>
    </source>
</reference>
<organism evidence="1 2">
    <name type="scientific">Vibrio aerogenes CECT 7868</name>
    <dbReference type="NCBI Taxonomy" id="1216006"/>
    <lineage>
        <taxon>Bacteria</taxon>
        <taxon>Pseudomonadati</taxon>
        <taxon>Pseudomonadota</taxon>
        <taxon>Gammaproteobacteria</taxon>
        <taxon>Vibrionales</taxon>
        <taxon>Vibrionaceae</taxon>
        <taxon>Vibrio</taxon>
    </lineage>
</organism>
<name>A0A1M5Z590_9VIBR</name>
<dbReference type="RefSeq" id="WP_175561543.1">
    <property type="nucleotide sequence ID" value="NZ_FQXZ01000022.1"/>
</dbReference>
<dbReference type="AlphaFoldDB" id="A0A1M5Z590"/>
<sequence>MFDFQAALDERLAILKKKKIKSCQGERLHDCSKESIRKSLIDAGILDKHGQMIQRVQP</sequence>
<evidence type="ECO:0000313" key="1">
    <source>
        <dbReference type="EMBL" id="SHI19437.1"/>
    </source>
</evidence>
<gene>
    <name evidence="1" type="ORF">VA7868_02314</name>
</gene>
<protein>
    <submittedName>
        <fullName evidence="1">Uncharacterized protein</fullName>
    </submittedName>
</protein>
<dbReference type="Proteomes" id="UP000184608">
    <property type="component" value="Unassembled WGS sequence"/>
</dbReference>